<dbReference type="PROSITE" id="PS51318">
    <property type="entry name" value="TAT"/>
    <property type="match status" value="1"/>
</dbReference>
<evidence type="ECO:0000256" key="1">
    <source>
        <dbReference type="ARBA" id="ARBA00005695"/>
    </source>
</evidence>
<dbReference type="Gene3D" id="3.90.76.10">
    <property type="entry name" value="Dipeptide-binding Protein, Domain 1"/>
    <property type="match status" value="1"/>
</dbReference>
<name>A0A831X6H2_9BACT</name>
<comment type="caution">
    <text evidence="6">The sequence shown here is derived from an EMBL/GenBank/DDBJ whole genome shotgun (WGS) entry which is preliminary data.</text>
</comment>
<protein>
    <submittedName>
        <fullName evidence="6">ABC transporter substrate-binding protein</fullName>
    </submittedName>
</protein>
<sequence length="601" mass="67788">MERLQEKRLLQELMRGRLSRRQVLRRAAALGVSASAMSALLAACAREEATPAASPTAAPPAAGTPAATPTAAPAETPAGTAELGPATFQYEEPRNKGGTLIEGSFADAKTLNPILVSDTASGAVSDLIFNSVIRVDPQTTEPVGELADKWEISDDGLIYTFTLRDGVTWHDGEPLTADDVKFTYDLFMNEATGSPRRAEMTERIKTVEVVDERTVRFTLNFPVAPFLVEQMVYGIVPQHVLQDVDPAQLAQDPFSTGQKGRTIGTGPFMFEEWVKDDHITLVKNPNYWEGEPNLDQYIWKVVPDATVVAQQLKTGEIDYGDIEPSQLEDMRLQPNVNIYKYDTFDFTFYAYQLDPEKTTIFQEKEVRQALLYALDRQAMIDAIRFGIGRVAVGTMPVMSWAYNPDAIQNKYEYDPERAKQLLDQAGWTPGPDGIRQKNGQRLAFTIYTNAGNKIREQYVAVFQEQWRQIGVECTPQTEEWNAFLDRITGTKDFEMFLVGFSWGVDPDQSTMWKCSAYEGGFNMNKYCNPEVDQLLDEALRTTDQEQRKELYTQMQNILMEDLPSAILDFPQALSVVNKRVHNLFPNDVDDRYNAHQWWVES</sequence>
<dbReference type="CDD" id="cd08514">
    <property type="entry name" value="PBP2_AppA_like"/>
    <property type="match status" value="1"/>
</dbReference>
<dbReference type="SUPFAM" id="SSF53850">
    <property type="entry name" value="Periplasmic binding protein-like II"/>
    <property type="match status" value="1"/>
</dbReference>
<dbReference type="PANTHER" id="PTHR30290:SF9">
    <property type="entry name" value="OLIGOPEPTIDE-BINDING PROTEIN APPA"/>
    <property type="match status" value="1"/>
</dbReference>
<dbReference type="Gene3D" id="3.10.105.10">
    <property type="entry name" value="Dipeptide-binding Protein, Domain 3"/>
    <property type="match status" value="1"/>
</dbReference>
<dbReference type="AlphaFoldDB" id="A0A831X6H2"/>
<dbReference type="PANTHER" id="PTHR30290">
    <property type="entry name" value="PERIPLASMIC BINDING COMPONENT OF ABC TRANSPORTER"/>
    <property type="match status" value="1"/>
</dbReference>
<dbReference type="InterPro" id="IPR030678">
    <property type="entry name" value="Peptide/Ni-bd"/>
</dbReference>
<gene>
    <name evidence="6" type="ORF">ENP34_00980</name>
</gene>
<dbReference type="GO" id="GO:0015833">
    <property type="term" value="P:peptide transport"/>
    <property type="evidence" value="ECO:0007669"/>
    <property type="project" value="TreeGrafter"/>
</dbReference>
<evidence type="ECO:0000256" key="3">
    <source>
        <dbReference type="ARBA" id="ARBA00022729"/>
    </source>
</evidence>
<keyword evidence="3" id="KW-0732">Signal</keyword>
<feature type="domain" description="Solute-binding protein family 5" evidence="5">
    <location>
        <begin position="141"/>
        <end position="514"/>
    </location>
</feature>
<accession>A0A831X6H2</accession>
<evidence type="ECO:0000259" key="5">
    <source>
        <dbReference type="Pfam" id="PF00496"/>
    </source>
</evidence>
<organism evidence="6">
    <name type="scientific">Thermorudis peleae</name>
    <dbReference type="NCBI Taxonomy" id="1382356"/>
    <lineage>
        <taxon>Bacteria</taxon>
        <taxon>Pseudomonadati</taxon>
        <taxon>Thermomicrobiota</taxon>
        <taxon>Thermomicrobia</taxon>
        <taxon>Thermomicrobia incertae sedis</taxon>
        <taxon>Thermorudis</taxon>
    </lineage>
</organism>
<comment type="similarity">
    <text evidence="1">Belongs to the bacterial solute-binding protein 5 family.</text>
</comment>
<dbReference type="GO" id="GO:0030288">
    <property type="term" value="C:outer membrane-bounded periplasmic space"/>
    <property type="evidence" value="ECO:0007669"/>
    <property type="project" value="UniProtKB-ARBA"/>
</dbReference>
<reference evidence="6" key="1">
    <citation type="journal article" date="2020" name="mSystems">
        <title>Genome- and Community-Level Interaction Insights into Carbon Utilization and Element Cycling Functions of Hydrothermarchaeota in Hydrothermal Sediment.</title>
        <authorList>
            <person name="Zhou Z."/>
            <person name="Liu Y."/>
            <person name="Xu W."/>
            <person name="Pan J."/>
            <person name="Luo Z.H."/>
            <person name="Li M."/>
        </authorList>
    </citation>
    <scope>NUCLEOTIDE SEQUENCE [LARGE SCALE GENOMIC DNA]</scope>
    <source>
        <strain evidence="6">SpSt-210</strain>
    </source>
</reference>
<dbReference type="GO" id="GO:0043190">
    <property type="term" value="C:ATP-binding cassette (ABC) transporter complex"/>
    <property type="evidence" value="ECO:0007669"/>
    <property type="project" value="InterPro"/>
</dbReference>
<dbReference type="GO" id="GO:1904680">
    <property type="term" value="F:peptide transmembrane transporter activity"/>
    <property type="evidence" value="ECO:0007669"/>
    <property type="project" value="TreeGrafter"/>
</dbReference>
<dbReference type="Pfam" id="PF00496">
    <property type="entry name" value="SBP_bac_5"/>
    <property type="match status" value="1"/>
</dbReference>
<evidence type="ECO:0000256" key="4">
    <source>
        <dbReference type="SAM" id="MobiDB-lite"/>
    </source>
</evidence>
<proteinExistence type="inferred from homology"/>
<feature type="region of interest" description="Disordered" evidence="4">
    <location>
        <begin position="52"/>
        <end position="81"/>
    </location>
</feature>
<dbReference type="EMBL" id="DSIY01000024">
    <property type="protein sequence ID" value="HEG90012.1"/>
    <property type="molecule type" value="Genomic_DNA"/>
</dbReference>
<dbReference type="InterPro" id="IPR000914">
    <property type="entry name" value="SBP_5_dom"/>
</dbReference>
<dbReference type="FunFam" id="3.10.105.10:FF:000006">
    <property type="entry name" value="Peptide ABC transporter substrate-binding protein"/>
    <property type="match status" value="1"/>
</dbReference>
<evidence type="ECO:0000256" key="2">
    <source>
        <dbReference type="ARBA" id="ARBA00022448"/>
    </source>
</evidence>
<evidence type="ECO:0000313" key="6">
    <source>
        <dbReference type="EMBL" id="HEG90012.1"/>
    </source>
</evidence>
<dbReference type="InterPro" id="IPR039424">
    <property type="entry name" value="SBP_5"/>
</dbReference>
<dbReference type="InterPro" id="IPR006311">
    <property type="entry name" value="TAT_signal"/>
</dbReference>
<keyword evidence="2" id="KW-0813">Transport</keyword>
<dbReference type="PIRSF" id="PIRSF002741">
    <property type="entry name" value="MppA"/>
    <property type="match status" value="1"/>
</dbReference>
<dbReference type="Gene3D" id="3.40.190.10">
    <property type="entry name" value="Periplasmic binding protein-like II"/>
    <property type="match status" value="1"/>
</dbReference>